<sequence>MIGLNIKVGVGLDLSQPSPKTRALECPFKSLPLWGRFRGGAPGLNHFDIQTAYLLTK</sequence>
<gene>
    <name evidence="1" type="ORF">HDF22_002066</name>
</gene>
<evidence type="ECO:0000313" key="1">
    <source>
        <dbReference type="EMBL" id="MBB6127953.1"/>
    </source>
</evidence>
<evidence type="ECO:0000313" key="2">
    <source>
        <dbReference type="Proteomes" id="UP000548326"/>
    </source>
</evidence>
<dbReference type="AlphaFoldDB" id="A0A841JA30"/>
<name>A0A841JA30_9SPHI</name>
<dbReference type="EMBL" id="JACHCA010000005">
    <property type="protein sequence ID" value="MBB6127953.1"/>
    <property type="molecule type" value="Genomic_DNA"/>
</dbReference>
<protein>
    <submittedName>
        <fullName evidence="1">Uncharacterized protein</fullName>
    </submittedName>
</protein>
<dbReference type="Proteomes" id="UP000548326">
    <property type="component" value="Unassembled WGS sequence"/>
</dbReference>
<organism evidence="1 2">
    <name type="scientific">Mucilaginibacter lappiensis</name>
    <dbReference type="NCBI Taxonomy" id="354630"/>
    <lineage>
        <taxon>Bacteria</taxon>
        <taxon>Pseudomonadati</taxon>
        <taxon>Bacteroidota</taxon>
        <taxon>Sphingobacteriia</taxon>
        <taxon>Sphingobacteriales</taxon>
        <taxon>Sphingobacteriaceae</taxon>
        <taxon>Mucilaginibacter</taxon>
    </lineage>
</organism>
<reference evidence="1 2" key="1">
    <citation type="submission" date="2020-08" db="EMBL/GenBank/DDBJ databases">
        <title>Genomic Encyclopedia of Type Strains, Phase IV (KMG-V): Genome sequencing to study the core and pangenomes of soil and plant-associated prokaryotes.</title>
        <authorList>
            <person name="Whitman W."/>
        </authorList>
    </citation>
    <scope>NUCLEOTIDE SEQUENCE [LARGE SCALE GENOMIC DNA]</scope>
    <source>
        <strain evidence="1 2">MP601</strain>
    </source>
</reference>
<accession>A0A841JA30</accession>
<comment type="caution">
    <text evidence="1">The sequence shown here is derived from an EMBL/GenBank/DDBJ whole genome shotgun (WGS) entry which is preliminary data.</text>
</comment>
<proteinExistence type="predicted"/>